<reference evidence="2" key="1">
    <citation type="submission" date="2018-09" db="EMBL/GenBank/DDBJ databases">
        <authorList>
            <person name="Tuo L."/>
        </authorList>
    </citation>
    <scope>NUCLEOTIDE SEQUENCE [LARGE SCALE GENOMIC DNA]</scope>
    <source>
        <strain evidence="2">M2BS4Y-1</strain>
    </source>
</reference>
<name>A0A3A1WIC8_9HYPH</name>
<evidence type="ECO:0000313" key="2">
    <source>
        <dbReference type="Proteomes" id="UP000265750"/>
    </source>
</evidence>
<accession>A0A3A1WIC8</accession>
<sequence length="59" mass="6316">MALTAAIEVVALQRGLASARTFVFHIGRNESMPALVVSERAARRLPVAASLRITAARVE</sequence>
<gene>
    <name evidence="1" type="ORF">D3218_09850</name>
</gene>
<protein>
    <submittedName>
        <fullName evidence="1">Uncharacterized protein</fullName>
    </submittedName>
</protein>
<dbReference type="EMBL" id="QYRN01000005">
    <property type="protein sequence ID" value="RIY00714.1"/>
    <property type="molecule type" value="Genomic_DNA"/>
</dbReference>
<organism evidence="1 2">
    <name type="scientific">Aureimonas flava</name>
    <dbReference type="NCBI Taxonomy" id="2320271"/>
    <lineage>
        <taxon>Bacteria</taxon>
        <taxon>Pseudomonadati</taxon>
        <taxon>Pseudomonadota</taxon>
        <taxon>Alphaproteobacteria</taxon>
        <taxon>Hyphomicrobiales</taxon>
        <taxon>Aurantimonadaceae</taxon>
        <taxon>Aureimonas</taxon>
    </lineage>
</organism>
<dbReference type="RefSeq" id="WP_119539917.1">
    <property type="nucleotide sequence ID" value="NZ_QYRN01000005.1"/>
</dbReference>
<evidence type="ECO:0000313" key="1">
    <source>
        <dbReference type="EMBL" id="RIY00714.1"/>
    </source>
</evidence>
<proteinExistence type="predicted"/>
<dbReference type="AlphaFoldDB" id="A0A3A1WIC8"/>
<dbReference type="Proteomes" id="UP000265750">
    <property type="component" value="Unassembled WGS sequence"/>
</dbReference>
<comment type="caution">
    <text evidence="1">The sequence shown here is derived from an EMBL/GenBank/DDBJ whole genome shotgun (WGS) entry which is preliminary data.</text>
</comment>
<keyword evidence="2" id="KW-1185">Reference proteome</keyword>